<dbReference type="Proteomes" id="UP000619295">
    <property type="component" value="Unassembled WGS sequence"/>
</dbReference>
<evidence type="ECO:0000259" key="10">
    <source>
        <dbReference type="PROSITE" id="PS50928"/>
    </source>
</evidence>
<dbReference type="GO" id="GO:0043190">
    <property type="term" value="C:ATP-binding cassette (ABC) transporter complex"/>
    <property type="evidence" value="ECO:0007669"/>
    <property type="project" value="InterPro"/>
</dbReference>
<feature type="transmembrane region" description="Helical" evidence="9">
    <location>
        <begin position="214"/>
        <end position="236"/>
    </location>
</feature>
<dbReference type="SUPFAM" id="SSF161098">
    <property type="entry name" value="MetI-like"/>
    <property type="match status" value="2"/>
</dbReference>
<keyword evidence="8 9" id="KW-0472">Membrane</keyword>
<dbReference type="InterPro" id="IPR000515">
    <property type="entry name" value="MetI-like"/>
</dbReference>
<dbReference type="InterPro" id="IPR010065">
    <property type="entry name" value="AA_ABC_transptr_permease_3TM"/>
</dbReference>
<dbReference type="GO" id="GO:0022857">
    <property type="term" value="F:transmembrane transporter activity"/>
    <property type="evidence" value="ECO:0007669"/>
    <property type="project" value="InterPro"/>
</dbReference>
<evidence type="ECO:0000256" key="8">
    <source>
        <dbReference type="ARBA" id="ARBA00023136"/>
    </source>
</evidence>
<feature type="transmembrane region" description="Helical" evidence="9">
    <location>
        <begin position="256"/>
        <end position="276"/>
    </location>
</feature>
<dbReference type="NCBIfam" id="TIGR01726">
    <property type="entry name" value="HEQRo_perm_3TM"/>
    <property type="match status" value="1"/>
</dbReference>
<feature type="transmembrane region" description="Helical" evidence="9">
    <location>
        <begin position="129"/>
        <end position="150"/>
    </location>
</feature>
<evidence type="ECO:0000256" key="1">
    <source>
        <dbReference type="ARBA" id="ARBA00004429"/>
    </source>
</evidence>
<evidence type="ECO:0000256" key="2">
    <source>
        <dbReference type="ARBA" id="ARBA00010072"/>
    </source>
</evidence>
<feature type="transmembrane region" description="Helical" evidence="9">
    <location>
        <begin position="334"/>
        <end position="352"/>
    </location>
</feature>
<dbReference type="PANTHER" id="PTHR30614">
    <property type="entry name" value="MEMBRANE COMPONENT OF AMINO ACID ABC TRANSPORTER"/>
    <property type="match status" value="1"/>
</dbReference>
<reference evidence="11" key="1">
    <citation type="submission" date="2020-09" db="EMBL/GenBank/DDBJ databases">
        <title>Bosea spartocytisi sp. nov. a root nodule endophyte of Spartocytisus supranubius in the high mountain ecosystem fo the Teide National Park (Canary Islands, Spain).</title>
        <authorList>
            <person name="Pulido-Suarez L."/>
            <person name="Peix A."/>
            <person name="Igual J.M."/>
            <person name="Socas-Perez N."/>
            <person name="Velazquez E."/>
            <person name="Flores-Felix J.D."/>
            <person name="Leon-Barrios M."/>
        </authorList>
    </citation>
    <scope>NUCLEOTIDE SEQUENCE</scope>
    <source>
        <strain evidence="11">SSUT16</strain>
    </source>
</reference>
<evidence type="ECO:0000313" key="12">
    <source>
        <dbReference type="Proteomes" id="UP000619295"/>
    </source>
</evidence>
<evidence type="ECO:0000256" key="7">
    <source>
        <dbReference type="ARBA" id="ARBA00022989"/>
    </source>
</evidence>
<feature type="transmembrane region" description="Helical" evidence="9">
    <location>
        <begin position="21"/>
        <end position="39"/>
    </location>
</feature>
<dbReference type="PANTHER" id="PTHR30614:SF37">
    <property type="entry name" value="AMINO-ACID ABC TRANSPORTER PERMEASE PROTEIN YHDX-RELATED"/>
    <property type="match status" value="1"/>
</dbReference>
<dbReference type="GO" id="GO:0006865">
    <property type="term" value="P:amino acid transport"/>
    <property type="evidence" value="ECO:0007669"/>
    <property type="project" value="UniProtKB-KW"/>
</dbReference>
<comment type="caution">
    <text evidence="11">The sequence shown here is derived from an EMBL/GenBank/DDBJ whole genome shotgun (WGS) entry which is preliminary data.</text>
</comment>
<dbReference type="EMBL" id="JACXWY010000003">
    <property type="protein sequence ID" value="MBD3845493.1"/>
    <property type="molecule type" value="Genomic_DNA"/>
</dbReference>
<feature type="transmembrane region" description="Helical" evidence="9">
    <location>
        <begin position="183"/>
        <end position="202"/>
    </location>
</feature>
<proteinExistence type="inferred from homology"/>
<dbReference type="PROSITE" id="PS50928">
    <property type="entry name" value="ABC_TM1"/>
    <property type="match status" value="1"/>
</dbReference>
<feature type="transmembrane region" description="Helical" evidence="9">
    <location>
        <begin position="82"/>
        <end position="108"/>
    </location>
</feature>
<organism evidence="11 12">
    <name type="scientific">Bosea spartocytisi</name>
    <dbReference type="NCBI Taxonomy" id="2773451"/>
    <lineage>
        <taxon>Bacteria</taxon>
        <taxon>Pseudomonadati</taxon>
        <taxon>Pseudomonadota</taxon>
        <taxon>Alphaproteobacteria</taxon>
        <taxon>Hyphomicrobiales</taxon>
        <taxon>Boseaceae</taxon>
        <taxon>Bosea</taxon>
    </lineage>
</organism>
<evidence type="ECO:0000256" key="5">
    <source>
        <dbReference type="ARBA" id="ARBA00022692"/>
    </source>
</evidence>
<dbReference type="InterPro" id="IPR035906">
    <property type="entry name" value="MetI-like_sf"/>
</dbReference>
<dbReference type="CDD" id="cd06261">
    <property type="entry name" value="TM_PBP2"/>
    <property type="match status" value="1"/>
</dbReference>
<evidence type="ECO:0000256" key="6">
    <source>
        <dbReference type="ARBA" id="ARBA00022970"/>
    </source>
</evidence>
<keyword evidence="12" id="KW-1185">Reference proteome</keyword>
<evidence type="ECO:0000256" key="9">
    <source>
        <dbReference type="RuleBase" id="RU363032"/>
    </source>
</evidence>
<dbReference type="InterPro" id="IPR043429">
    <property type="entry name" value="ArtM/GltK/GlnP/TcyL/YhdX-like"/>
</dbReference>
<evidence type="ECO:0000256" key="4">
    <source>
        <dbReference type="ARBA" id="ARBA00022475"/>
    </source>
</evidence>
<feature type="transmembrane region" description="Helical" evidence="9">
    <location>
        <begin position="358"/>
        <end position="383"/>
    </location>
</feature>
<evidence type="ECO:0000313" key="11">
    <source>
        <dbReference type="EMBL" id="MBD3845493.1"/>
    </source>
</evidence>
<keyword evidence="6" id="KW-0029">Amino-acid transport</keyword>
<comment type="subcellular location">
    <subcellularLocation>
        <location evidence="1">Cell inner membrane</location>
        <topology evidence="1">Multi-pass membrane protein</topology>
    </subcellularLocation>
    <subcellularLocation>
        <location evidence="9">Cell membrane</location>
        <topology evidence="9">Multi-pass membrane protein</topology>
    </subcellularLocation>
</comment>
<dbReference type="Gene3D" id="1.10.3720.10">
    <property type="entry name" value="MetI-like"/>
    <property type="match status" value="1"/>
</dbReference>
<accession>A0A927E653</accession>
<gene>
    <name evidence="11" type="ORF">IED13_07285</name>
</gene>
<comment type="similarity">
    <text evidence="2">Belongs to the binding-protein-dependent transport system permease family. HisMQ subfamily.</text>
</comment>
<evidence type="ECO:0000256" key="3">
    <source>
        <dbReference type="ARBA" id="ARBA00022448"/>
    </source>
</evidence>
<protein>
    <submittedName>
        <fullName evidence="11">ABC transporter permease subunit</fullName>
    </submittedName>
</protein>
<keyword evidence="5 9" id="KW-0812">Transmembrane</keyword>
<sequence>MIEAGVSSFLSFINDKRVRDWLYQIAVVVLLVGLTIFFVRNASENMVKAGIASGFGFLWRTSGIEVPFVLTGYTQADNILGLFWVGVANTMLVTVIAIILATALGFVVGIARLSSHWLLSTIAGAYIEFVRNIPLLFFVLFWYFGVIAALPAPRQSIGLFGVAFLNNRGLTIPLPDGMDNLRIAGLIILACVLAYAAFHVWARKRQERTGLHAPTLRVGLVLLLAVPVLALTWAVLATRWDVPVLRGFNYRGGFAVIPEFVALLAALVTYTAGFIAEIVRGGIQSVSHGQTEAGSALGLRSGQILRLVTIPQALRVMIPPLTNQYLNVLKNSSFGAAIAYPDLVSLFMGSALNNTGQAIEIIAMTLAVYLVIGLAVSAIMNWYNARIALVTR</sequence>
<feature type="domain" description="ABC transmembrane type-1" evidence="10">
    <location>
        <begin position="87"/>
        <end position="380"/>
    </location>
</feature>
<dbReference type="Pfam" id="PF00528">
    <property type="entry name" value="BPD_transp_1"/>
    <property type="match status" value="1"/>
</dbReference>
<keyword evidence="4" id="KW-1003">Cell membrane</keyword>
<keyword evidence="7 9" id="KW-1133">Transmembrane helix</keyword>
<feature type="transmembrane region" description="Helical" evidence="9">
    <location>
        <begin position="51"/>
        <end position="70"/>
    </location>
</feature>
<keyword evidence="3 9" id="KW-0813">Transport</keyword>
<name>A0A927E653_9HYPH</name>
<dbReference type="AlphaFoldDB" id="A0A927E653"/>